<feature type="compositionally biased region" description="Low complexity" evidence="1">
    <location>
        <begin position="327"/>
        <end position="336"/>
    </location>
</feature>
<keyword evidence="3" id="KW-1185">Reference proteome</keyword>
<evidence type="ECO:0000313" key="2">
    <source>
        <dbReference type="EMBL" id="MCN9241982.1"/>
    </source>
</evidence>
<feature type="region of interest" description="Disordered" evidence="1">
    <location>
        <begin position="380"/>
        <end position="439"/>
    </location>
</feature>
<dbReference type="InterPro" id="IPR011009">
    <property type="entry name" value="Kinase-like_dom_sf"/>
</dbReference>
<dbReference type="EMBL" id="JAMWMR010000010">
    <property type="protein sequence ID" value="MCN9241982.1"/>
    <property type="molecule type" value="Genomic_DNA"/>
</dbReference>
<evidence type="ECO:0008006" key="4">
    <source>
        <dbReference type="Google" id="ProtNLM"/>
    </source>
</evidence>
<dbReference type="RefSeq" id="WP_252425284.1">
    <property type="nucleotide sequence ID" value="NZ_JAMWMR010000010.1"/>
</dbReference>
<name>A0ABT0ZEG5_9ACTN</name>
<feature type="region of interest" description="Disordered" evidence="1">
    <location>
        <begin position="282"/>
        <end position="354"/>
    </location>
</feature>
<reference evidence="2 3" key="1">
    <citation type="submission" date="2022-05" db="EMBL/GenBank/DDBJ databases">
        <title>Streptomyces sp. nov. RY43-2 isolated from soil of a peat swamp forest.</title>
        <authorList>
            <person name="Kanchanasin P."/>
            <person name="Tanasupawat S."/>
            <person name="Phongsopitanun W."/>
        </authorList>
    </citation>
    <scope>NUCLEOTIDE SEQUENCE [LARGE SCALE GENOMIC DNA]</scope>
    <source>
        <strain evidence="2 3">RY43-2</strain>
    </source>
</reference>
<feature type="compositionally biased region" description="Gly residues" evidence="1">
    <location>
        <begin position="380"/>
        <end position="398"/>
    </location>
</feature>
<sequence length="560" mass="58237">MTGAGAVRIAKDDLVLGRSLGDGGQGVVWEVEKRLINKTWPVAYKEYKPDWLHKLHVDVLDRMVAFLPGRPAAEGEWMARHTAWPAALVTQGPDVRGFLMRQIPDEFFINVSGRRAAGFEFLLNPLDFVGRMVGEVSPRQMFGLPLALADTLGRLHEMGVVAGDLSPKNLLFSLSGPRPGCFLIDCDAMGLAGAWALEPAQTPGWQLPAGEAPETPQGDGYKFALLATRLFLHEQHGKDPSALRSVDRAVGDLAERGLSGTPSDRPALTEWLDPLRRAVDNAPVTWSRKRSAAATGSGSPQSGGPGAGPQNAPGPGTGGPAGPAGPAGPVGVPGTAHVPQPVRPAAGGPPGSGSGGRVVATLIGILCLIALAVWLTHHGGGSDESGDGGSGTGSGSGSSSGTSSQEETTETTSAREEQARALSGLLSENSGRRSGVSDAVRSMTRCSDLAGDRQVFAGAADARSELVDKLDALGVDRLPSSLVSDLRTAWRSSEEADRAYVRVVDVVSGNCTPSAVTGTSAWRDADSANSDATTAKQDFVAAWNPLADEYGLPGLSWTDL</sequence>
<evidence type="ECO:0000256" key="1">
    <source>
        <dbReference type="SAM" id="MobiDB-lite"/>
    </source>
</evidence>
<comment type="caution">
    <text evidence="2">The sequence shown here is derived from an EMBL/GenBank/DDBJ whole genome shotgun (WGS) entry which is preliminary data.</text>
</comment>
<dbReference type="Gene3D" id="1.10.510.10">
    <property type="entry name" value="Transferase(Phosphotransferase) domain 1"/>
    <property type="match status" value="1"/>
</dbReference>
<evidence type="ECO:0000313" key="3">
    <source>
        <dbReference type="Proteomes" id="UP001523219"/>
    </source>
</evidence>
<dbReference type="Proteomes" id="UP001523219">
    <property type="component" value="Unassembled WGS sequence"/>
</dbReference>
<organism evidence="2 3">
    <name type="scientific">Streptomyces macrolidinus</name>
    <dbReference type="NCBI Taxonomy" id="2952607"/>
    <lineage>
        <taxon>Bacteria</taxon>
        <taxon>Bacillati</taxon>
        <taxon>Actinomycetota</taxon>
        <taxon>Actinomycetes</taxon>
        <taxon>Kitasatosporales</taxon>
        <taxon>Streptomycetaceae</taxon>
        <taxon>Streptomyces</taxon>
    </lineage>
</organism>
<gene>
    <name evidence="2" type="ORF">NGF19_14475</name>
</gene>
<protein>
    <recommendedName>
        <fullName evidence="4">Protein kinase domain-containing protein</fullName>
    </recommendedName>
</protein>
<feature type="compositionally biased region" description="Low complexity" evidence="1">
    <location>
        <begin position="399"/>
        <end position="412"/>
    </location>
</feature>
<accession>A0ABT0ZEG5</accession>
<dbReference type="SUPFAM" id="SSF56112">
    <property type="entry name" value="Protein kinase-like (PK-like)"/>
    <property type="match status" value="1"/>
</dbReference>
<proteinExistence type="predicted"/>